<evidence type="ECO:0000256" key="1">
    <source>
        <dbReference type="SAM" id="MobiDB-lite"/>
    </source>
</evidence>
<dbReference type="InterPro" id="IPR017868">
    <property type="entry name" value="Filamin/ABP280_repeat-like"/>
</dbReference>
<dbReference type="PROSITE" id="PS50194">
    <property type="entry name" value="FILAMIN_REPEAT"/>
    <property type="match status" value="1"/>
</dbReference>
<proteinExistence type="predicted"/>
<organism evidence="3">
    <name type="scientific">marine metagenome</name>
    <dbReference type="NCBI Taxonomy" id="408172"/>
    <lineage>
        <taxon>unclassified sequences</taxon>
        <taxon>metagenomes</taxon>
        <taxon>ecological metagenomes</taxon>
    </lineage>
</organism>
<evidence type="ECO:0000313" key="3">
    <source>
        <dbReference type="EMBL" id="SUZ94631.1"/>
    </source>
</evidence>
<dbReference type="GO" id="GO:0042834">
    <property type="term" value="F:peptidoglycan binding"/>
    <property type="evidence" value="ECO:0007669"/>
    <property type="project" value="InterPro"/>
</dbReference>
<dbReference type="EMBL" id="UINC01002252">
    <property type="protein sequence ID" value="SUZ94631.1"/>
    <property type="molecule type" value="Genomic_DNA"/>
</dbReference>
<dbReference type="PROSITE" id="PS51724">
    <property type="entry name" value="SPOR"/>
    <property type="match status" value="1"/>
</dbReference>
<feature type="compositionally biased region" description="Acidic residues" evidence="1">
    <location>
        <begin position="135"/>
        <end position="166"/>
    </location>
</feature>
<evidence type="ECO:0000259" key="2">
    <source>
        <dbReference type="PROSITE" id="PS51724"/>
    </source>
</evidence>
<feature type="compositionally biased region" description="Low complexity" evidence="1">
    <location>
        <begin position="175"/>
        <end position="188"/>
    </location>
</feature>
<dbReference type="SUPFAM" id="SSF110997">
    <property type="entry name" value="Sporulation related repeat"/>
    <property type="match status" value="1"/>
</dbReference>
<name>A0A381RU05_9ZZZZ</name>
<feature type="domain" description="SPOR" evidence="2">
    <location>
        <begin position="199"/>
        <end position="280"/>
    </location>
</feature>
<dbReference type="AlphaFoldDB" id="A0A381RU05"/>
<feature type="region of interest" description="Disordered" evidence="1">
    <location>
        <begin position="135"/>
        <end position="197"/>
    </location>
</feature>
<dbReference type="InterPro" id="IPR007730">
    <property type="entry name" value="SPOR-like_dom"/>
</dbReference>
<dbReference type="Pfam" id="PF05036">
    <property type="entry name" value="SPOR"/>
    <property type="match status" value="1"/>
</dbReference>
<dbReference type="Gene3D" id="3.30.70.1070">
    <property type="entry name" value="Sporulation related repeat"/>
    <property type="match status" value="1"/>
</dbReference>
<accession>A0A381RU05</accession>
<dbReference type="PROSITE" id="PS51257">
    <property type="entry name" value="PROKAR_LIPOPROTEIN"/>
    <property type="match status" value="1"/>
</dbReference>
<protein>
    <recommendedName>
        <fullName evidence="2">SPOR domain-containing protein</fullName>
    </recommendedName>
</protein>
<dbReference type="InterPro" id="IPR036680">
    <property type="entry name" value="SPOR-like_sf"/>
</dbReference>
<sequence length="286" mass="31940">MKKTLSLSTLLFLFIACGGGGIEGFVGEAISITADNPDETTDVDYTWILIDQPDGSLLNSSDLTPSNDGRRMTFEPDYPGDYTVDVVVSKYGDEISNQSFAFSIIHPSDAEDAAEESKEDNEEWLNEDLEEDLDEEYAEEEELDEDLAEEEYVEEDEDSADQEENNDPVPVIESPAAAPAPKPVVKAKPLPPKRTASIPAKTDRYTIQVVSKKMLKDADQYAEKLISQGYDAYIQKVIFKETDEIFYRVRIGSYDNINSAYATAKSVSKELGLATWVDFVRKEQKP</sequence>
<reference evidence="3" key="1">
    <citation type="submission" date="2018-05" db="EMBL/GenBank/DDBJ databases">
        <authorList>
            <person name="Lanie J.A."/>
            <person name="Ng W.-L."/>
            <person name="Kazmierczak K.M."/>
            <person name="Andrzejewski T.M."/>
            <person name="Davidsen T.M."/>
            <person name="Wayne K.J."/>
            <person name="Tettelin H."/>
            <person name="Glass J.I."/>
            <person name="Rusch D."/>
            <person name="Podicherti R."/>
            <person name="Tsui H.-C.T."/>
            <person name="Winkler M.E."/>
        </authorList>
    </citation>
    <scope>NUCLEOTIDE SEQUENCE</scope>
</reference>
<gene>
    <name evidence="3" type="ORF">METZ01_LOCUS47485</name>
</gene>